<evidence type="ECO:0000313" key="8">
    <source>
        <dbReference type="EMBL" id="KAK6493992.1"/>
    </source>
</evidence>
<evidence type="ECO:0000256" key="6">
    <source>
        <dbReference type="ARBA" id="ARBA00023136"/>
    </source>
</evidence>
<reference evidence="8 9" key="1">
    <citation type="submission" date="2021-05" db="EMBL/GenBank/DDBJ databases">
        <authorList>
            <person name="Zahm M."/>
            <person name="Klopp C."/>
            <person name="Cabau C."/>
            <person name="Kuhl H."/>
            <person name="Suciu R."/>
            <person name="Ciorpac M."/>
            <person name="Holostenco D."/>
            <person name="Gessner J."/>
            <person name="Wuertz S."/>
            <person name="Hohne C."/>
            <person name="Stock M."/>
            <person name="Gislard M."/>
            <person name="Lluch J."/>
            <person name="Milhes M."/>
            <person name="Lampietro C."/>
            <person name="Lopez Roques C."/>
            <person name="Donnadieu C."/>
            <person name="Du K."/>
            <person name="Schartl M."/>
            <person name="Guiguen Y."/>
        </authorList>
    </citation>
    <scope>NUCLEOTIDE SEQUENCE [LARGE SCALE GENOMIC DNA]</scope>
    <source>
        <strain evidence="8">Hh-F2</strain>
        <tissue evidence="8">Blood</tissue>
    </source>
</reference>
<comment type="caution">
    <text evidence="8">The sequence shown here is derived from an EMBL/GenBank/DDBJ whole genome shotgun (WGS) entry which is preliminary data.</text>
</comment>
<comment type="subcellular location">
    <subcellularLocation>
        <location evidence="1">Membrane</location>
        <topology evidence="1">Multi-pass membrane protein</topology>
    </subcellularLocation>
</comment>
<keyword evidence="4 7" id="KW-0812">Transmembrane</keyword>
<dbReference type="EMBL" id="JAHFZB010000001">
    <property type="protein sequence ID" value="KAK6493992.1"/>
    <property type="molecule type" value="Genomic_DNA"/>
</dbReference>
<proteinExistence type="inferred from homology"/>
<protein>
    <recommendedName>
        <fullName evidence="3">Transmembrane protein 192</fullName>
    </recommendedName>
</protein>
<dbReference type="InterPro" id="IPR029399">
    <property type="entry name" value="TMEM192"/>
</dbReference>
<gene>
    <name evidence="8" type="ORF">HHUSO_G419</name>
</gene>
<name>A0ABR1AA80_HUSHU</name>
<evidence type="ECO:0000256" key="5">
    <source>
        <dbReference type="ARBA" id="ARBA00022989"/>
    </source>
</evidence>
<organism evidence="8 9">
    <name type="scientific">Huso huso</name>
    <name type="common">Beluga</name>
    <name type="synonym">Acipenser huso</name>
    <dbReference type="NCBI Taxonomy" id="61971"/>
    <lineage>
        <taxon>Eukaryota</taxon>
        <taxon>Metazoa</taxon>
        <taxon>Chordata</taxon>
        <taxon>Craniata</taxon>
        <taxon>Vertebrata</taxon>
        <taxon>Euteleostomi</taxon>
        <taxon>Actinopterygii</taxon>
        <taxon>Chondrostei</taxon>
        <taxon>Acipenseriformes</taxon>
        <taxon>Acipenseridae</taxon>
        <taxon>Huso</taxon>
    </lineage>
</organism>
<feature type="transmembrane region" description="Helical" evidence="7">
    <location>
        <begin position="42"/>
        <end position="62"/>
    </location>
</feature>
<dbReference type="Proteomes" id="UP001369086">
    <property type="component" value="Unassembled WGS sequence"/>
</dbReference>
<dbReference type="Pfam" id="PF14802">
    <property type="entry name" value="TMEM192"/>
    <property type="match status" value="1"/>
</dbReference>
<evidence type="ECO:0000256" key="3">
    <source>
        <dbReference type="ARBA" id="ARBA00014635"/>
    </source>
</evidence>
<sequence>QNSSMEITQSSEEDPLVDGPLVPPDILDSAIRLQFQSLATSLLLNCTHATFFGLSVALAVFFCSIKESPFNFQQYIHNFKTQIIIAFAKLSQWLLIAVFEQHLHSRTRNRGYLQFYRSTSPLNRLPFFIHSAGNAAFLLILSFKSTARLYMYLILGVLVLEFCFSVPCLLFYTGEDKLCWPIAKPAPDLEEHSNAYSSTRNLTNTKIGFRYSI</sequence>
<accession>A0ABR1AA80</accession>
<feature type="transmembrane region" description="Helical" evidence="7">
    <location>
        <begin position="124"/>
        <end position="143"/>
    </location>
</feature>
<keyword evidence="5 7" id="KW-1133">Transmembrane helix</keyword>
<feature type="transmembrane region" description="Helical" evidence="7">
    <location>
        <begin position="82"/>
        <end position="103"/>
    </location>
</feature>
<dbReference type="PANTHER" id="PTHR31592:SF1">
    <property type="entry name" value="TRANSMEMBRANE PROTEIN 192"/>
    <property type="match status" value="1"/>
</dbReference>
<evidence type="ECO:0000256" key="1">
    <source>
        <dbReference type="ARBA" id="ARBA00004141"/>
    </source>
</evidence>
<feature type="non-terminal residue" evidence="8">
    <location>
        <position position="1"/>
    </location>
</feature>
<evidence type="ECO:0000313" key="9">
    <source>
        <dbReference type="Proteomes" id="UP001369086"/>
    </source>
</evidence>
<keyword evidence="9" id="KW-1185">Reference proteome</keyword>
<evidence type="ECO:0000256" key="4">
    <source>
        <dbReference type="ARBA" id="ARBA00022692"/>
    </source>
</evidence>
<comment type="similarity">
    <text evidence="2">Belongs to the TMEM192 family.</text>
</comment>
<dbReference type="PANTHER" id="PTHR31592">
    <property type="entry name" value="TRANSMEMBRANE PROTEIN 192"/>
    <property type="match status" value="1"/>
</dbReference>
<evidence type="ECO:0000256" key="2">
    <source>
        <dbReference type="ARBA" id="ARBA00006314"/>
    </source>
</evidence>
<feature type="transmembrane region" description="Helical" evidence="7">
    <location>
        <begin position="149"/>
        <end position="172"/>
    </location>
</feature>
<keyword evidence="6 7" id="KW-0472">Membrane</keyword>
<evidence type="ECO:0000256" key="7">
    <source>
        <dbReference type="SAM" id="Phobius"/>
    </source>
</evidence>